<dbReference type="GO" id="GO:0016705">
    <property type="term" value="F:oxidoreductase activity, acting on paired donors, with incorporation or reduction of molecular oxygen"/>
    <property type="evidence" value="ECO:0007669"/>
    <property type="project" value="InterPro"/>
</dbReference>
<evidence type="ECO:0000313" key="5">
    <source>
        <dbReference type="Proteomes" id="UP000184085"/>
    </source>
</evidence>
<dbReference type="Pfam" id="PF00248">
    <property type="entry name" value="Aldo_ket_red"/>
    <property type="match status" value="1"/>
</dbReference>
<dbReference type="PANTHER" id="PTHR43364">
    <property type="entry name" value="NADH-SPECIFIC METHYLGLYOXAL REDUCTASE-RELATED"/>
    <property type="match status" value="1"/>
</dbReference>
<dbReference type="Gene3D" id="3.20.20.30">
    <property type="entry name" value="Luciferase-like domain"/>
    <property type="match status" value="1"/>
</dbReference>
<dbReference type="InterPro" id="IPR036661">
    <property type="entry name" value="Luciferase-like_sf"/>
</dbReference>
<sequence length="446" mass="48822">MNMTDYRPFGRSGLIVSPLALGTMTFGAGRWGTDEPTARAIFDTYVEAGGNLIDTADVYSGGESEKMLGRFLKDSGIRDRLVVSTKAGFSRSEGTPMHAGNGTYNIRLGIEGSLKRLGVDRIDLYWVHVWDQLTPAEEVLRTLSDAVARGDILHYGFSNAPSWYVAKIATLARAHGLPGPIGISGLWMRDIPFFDPQYGDAGQVFEPLTYITALAAVTDSITLGTAGIVLPFREPNLLARQIASIAQLSGGRIIAGLSSGDRPKEYPLFDIDFDTRAERFREAYDLYRQFTETHAPAYETKHFGASPGGFDVLPKPPARRTPAIAIGRAGQDLKWIGAHMEGLIVPSPAEPDLPQAVAEWRATSGAPFKPYGIAGFLHLSRDRDRPFERVRAGFKTGSKGLAAFMERAREAGVNHIALNPRFTPRPMTEVLDDLERDVLPRFPSLT</sequence>
<dbReference type="AlphaFoldDB" id="A0A1M4N5B2"/>
<evidence type="ECO:0000256" key="1">
    <source>
        <dbReference type="ARBA" id="ARBA00023002"/>
    </source>
</evidence>
<dbReference type="Proteomes" id="UP000184085">
    <property type="component" value="Unassembled WGS sequence"/>
</dbReference>
<accession>A0A1M4N5B2</accession>
<proteinExistence type="predicted"/>
<keyword evidence="1" id="KW-0560">Oxidoreductase</keyword>
<dbReference type="InterPro" id="IPR036812">
    <property type="entry name" value="NAD(P)_OxRdtase_dom_sf"/>
</dbReference>
<dbReference type="Gene3D" id="3.20.20.100">
    <property type="entry name" value="NADP-dependent oxidoreductase domain"/>
    <property type="match status" value="1"/>
</dbReference>
<evidence type="ECO:0000313" key="4">
    <source>
        <dbReference type="EMBL" id="SCM68266.1"/>
    </source>
</evidence>
<dbReference type="SUPFAM" id="SSF51430">
    <property type="entry name" value="NAD(P)-linked oxidoreductase"/>
    <property type="match status" value="1"/>
</dbReference>
<evidence type="ECO:0000259" key="3">
    <source>
        <dbReference type="Pfam" id="PF00296"/>
    </source>
</evidence>
<dbReference type="EMBL" id="FMJB01000055">
    <property type="protein sequence ID" value="SCM68266.1"/>
    <property type="molecule type" value="Genomic_DNA"/>
</dbReference>
<dbReference type="Pfam" id="PF00296">
    <property type="entry name" value="Bac_luciferase"/>
    <property type="match status" value="1"/>
</dbReference>
<organism evidence="4 5">
    <name type="scientific">Donghicola eburneus</name>
    <dbReference type="NCBI Taxonomy" id="393278"/>
    <lineage>
        <taxon>Bacteria</taxon>
        <taxon>Pseudomonadati</taxon>
        <taxon>Pseudomonadota</taxon>
        <taxon>Alphaproteobacteria</taxon>
        <taxon>Rhodobacterales</taxon>
        <taxon>Roseobacteraceae</taxon>
        <taxon>Donghicola</taxon>
    </lineage>
</organism>
<feature type="domain" description="NADP-dependent oxidoreductase" evidence="2">
    <location>
        <begin position="18"/>
        <end position="168"/>
    </location>
</feature>
<dbReference type="InterPro" id="IPR011251">
    <property type="entry name" value="Luciferase-like_dom"/>
</dbReference>
<dbReference type="RefSeq" id="WP_083595699.1">
    <property type="nucleotide sequence ID" value="NZ_FMJB01000055.1"/>
</dbReference>
<evidence type="ECO:0000259" key="2">
    <source>
        <dbReference type="Pfam" id="PF00248"/>
    </source>
</evidence>
<dbReference type="SUPFAM" id="SSF51679">
    <property type="entry name" value="Bacterial luciferase-like"/>
    <property type="match status" value="1"/>
</dbReference>
<reference evidence="5" key="1">
    <citation type="submission" date="2016-09" db="EMBL/GenBank/DDBJ databases">
        <authorList>
            <person name="Wibberg D."/>
        </authorList>
    </citation>
    <scope>NUCLEOTIDE SEQUENCE [LARGE SCALE GENOMIC DNA]</scope>
</reference>
<name>A0A1M4N5B2_9RHOB</name>
<gene>
    <name evidence="4" type="ORF">KARMA_2481</name>
</gene>
<keyword evidence="5" id="KW-1185">Reference proteome</keyword>
<feature type="domain" description="Luciferase-like" evidence="3">
    <location>
        <begin position="198"/>
        <end position="398"/>
    </location>
</feature>
<protein>
    <submittedName>
        <fullName evidence="4">Putative luciferase family protein</fullName>
    </submittedName>
</protein>
<dbReference type="InterPro" id="IPR050523">
    <property type="entry name" value="AKR_Detox_Biosynth"/>
</dbReference>
<dbReference type="InterPro" id="IPR023210">
    <property type="entry name" value="NADP_OxRdtase_dom"/>
</dbReference>
<dbReference type="GO" id="GO:0005829">
    <property type="term" value="C:cytosol"/>
    <property type="evidence" value="ECO:0007669"/>
    <property type="project" value="TreeGrafter"/>
</dbReference>
<dbReference type="PANTHER" id="PTHR43364:SF4">
    <property type="entry name" value="NAD(P)-LINKED OXIDOREDUCTASE SUPERFAMILY PROTEIN"/>
    <property type="match status" value="1"/>
</dbReference>